<sequence>MKLLALDSSSIVATVALMEEDKLIGEIILNHRKNHSEKLVPIIHRLLEEVEMDIQEIDAFGVCIGPGSFTGIRIGVSTAKALAQVGNKPLIGISTLEGLAFNLPYCKGIICPILDAQRNQIYTGLYKWEGNQMYSIEKEQAIGVEEWIEKIQDRNEHIHFVGDGVEKFISFFQERLKDRVSVTPSTVKMPRASSIGALAMDKIQRGEITEYKEIVPNYIRKSQAEQNLKIKGEGNARRV</sequence>
<organism evidence="2 3">
    <name type="scientific">Garciella nitratireducens DSM 15102</name>
    <dbReference type="NCBI Taxonomy" id="1121911"/>
    <lineage>
        <taxon>Bacteria</taxon>
        <taxon>Bacillati</taxon>
        <taxon>Bacillota</taxon>
        <taxon>Clostridia</taxon>
        <taxon>Eubacteriales</taxon>
        <taxon>Eubacteriaceae</taxon>
        <taxon>Garciella</taxon>
    </lineage>
</organism>
<dbReference type="CDD" id="cd24032">
    <property type="entry name" value="ASKHA_NBD_TsaB"/>
    <property type="match status" value="1"/>
</dbReference>
<name>A0A1T4LYY0_9FIRM</name>
<dbReference type="GO" id="GO:0005829">
    <property type="term" value="C:cytosol"/>
    <property type="evidence" value="ECO:0007669"/>
    <property type="project" value="TreeGrafter"/>
</dbReference>
<evidence type="ECO:0000259" key="1">
    <source>
        <dbReference type="Pfam" id="PF00814"/>
    </source>
</evidence>
<dbReference type="EMBL" id="FUWV01000005">
    <property type="protein sequence ID" value="SJZ59930.1"/>
    <property type="molecule type" value="Genomic_DNA"/>
</dbReference>
<reference evidence="2 3" key="1">
    <citation type="submission" date="2017-02" db="EMBL/GenBank/DDBJ databases">
        <authorList>
            <person name="Peterson S.W."/>
        </authorList>
    </citation>
    <scope>NUCLEOTIDE SEQUENCE [LARGE SCALE GENOMIC DNA]</scope>
    <source>
        <strain evidence="2 3">DSM 15102</strain>
    </source>
</reference>
<evidence type="ECO:0000313" key="3">
    <source>
        <dbReference type="Proteomes" id="UP000196365"/>
    </source>
</evidence>
<keyword evidence="3" id="KW-1185">Reference proteome</keyword>
<dbReference type="PANTHER" id="PTHR11735:SF11">
    <property type="entry name" value="TRNA THREONYLCARBAMOYLADENOSINE BIOSYNTHESIS PROTEIN TSAB"/>
    <property type="match status" value="1"/>
</dbReference>
<dbReference type="AlphaFoldDB" id="A0A1T4LYY0"/>
<dbReference type="OrthoDB" id="9784166at2"/>
<gene>
    <name evidence="2" type="ORF">SAMN02745973_01145</name>
</gene>
<dbReference type="NCBIfam" id="TIGR03725">
    <property type="entry name" value="T6A_YeaZ"/>
    <property type="match status" value="1"/>
</dbReference>
<feature type="domain" description="Gcp-like" evidence="1">
    <location>
        <begin position="29"/>
        <end position="227"/>
    </location>
</feature>
<dbReference type="InterPro" id="IPR043129">
    <property type="entry name" value="ATPase_NBD"/>
</dbReference>
<dbReference type="PANTHER" id="PTHR11735">
    <property type="entry name" value="TRNA N6-ADENOSINE THREONYLCARBAMOYLTRANSFERASE"/>
    <property type="match status" value="1"/>
</dbReference>
<dbReference type="RefSeq" id="WP_087678588.1">
    <property type="nucleotide sequence ID" value="NZ_FUWV01000005.1"/>
</dbReference>
<proteinExistence type="predicted"/>
<evidence type="ECO:0000313" key="2">
    <source>
        <dbReference type="EMBL" id="SJZ59930.1"/>
    </source>
</evidence>
<dbReference type="Pfam" id="PF00814">
    <property type="entry name" value="TsaD"/>
    <property type="match status" value="1"/>
</dbReference>
<protein>
    <submittedName>
        <fullName evidence="2">tRNA threonylcarbamoyladenosine biosynthesis protein TsaB</fullName>
    </submittedName>
</protein>
<accession>A0A1T4LYY0</accession>
<dbReference type="InterPro" id="IPR000905">
    <property type="entry name" value="Gcp-like_dom"/>
</dbReference>
<dbReference type="Proteomes" id="UP000196365">
    <property type="component" value="Unassembled WGS sequence"/>
</dbReference>
<dbReference type="Gene3D" id="3.30.420.40">
    <property type="match status" value="2"/>
</dbReference>
<dbReference type="GO" id="GO:0002949">
    <property type="term" value="P:tRNA threonylcarbamoyladenosine modification"/>
    <property type="evidence" value="ECO:0007669"/>
    <property type="project" value="InterPro"/>
</dbReference>
<dbReference type="InterPro" id="IPR022496">
    <property type="entry name" value="T6A_TsaB"/>
</dbReference>
<dbReference type="SUPFAM" id="SSF53067">
    <property type="entry name" value="Actin-like ATPase domain"/>
    <property type="match status" value="2"/>
</dbReference>